<reference evidence="7" key="1">
    <citation type="journal article" date="2014" name="Stand. Genomic Sci.">
        <title>Genome sequence of the exopolysaccharide-producing Salipiger mucosus type strain (DSM 16094(T)), a moderately halophilic member of the Roseobacter clade.</title>
        <authorList>
            <person name="Riedel T."/>
            <person name="Spring S."/>
            <person name="Fiebig A."/>
            <person name="Petersen J."/>
            <person name="Kyrpides N.C."/>
            <person name="Goker M."/>
            <person name="Klenk H.P."/>
        </authorList>
    </citation>
    <scope>NUCLEOTIDE SEQUENCE [LARGE SCALE GENOMIC DNA]</scope>
    <source>
        <strain evidence="7">DSM 16094</strain>
    </source>
</reference>
<evidence type="ECO:0000256" key="1">
    <source>
        <dbReference type="ARBA" id="ARBA00023015"/>
    </source>
</evidence>
<evidence type="ECO:0000313" key="7">
    <source>
        <dbReference type="Proteomes" id="UP000015347"/>
    </source>
</evidence>
<dbReference type="OrthoDB" id="9810375at2"/>
<evidence type="ECO:0000313" key="6">
    <source>
        <dbReference type="EMBL" id="EPX85740.1"/>
    </source>
</evidence>
<evidence type="ECO:0000259" key="5">
    <source>
        <dbReference type="PROSITE" id="PS50043"/>
    </source>
</evidence>
<dbReference type="PANTHER" id="PTHR44688:SF25">
    <property type="entry name" value="HTH LUXR-TYPE DOMAIN-CONTAINING PROTEIN"/>
    <property type="match status" value="1"/>
</dbReference>
<accession>S9S6C0</accession>
<protein>
    <submittedName>
        <fullName evidence="6">Transcriptional regulator, LuxR family</fullName>
    </submittedName>
</protein>
<dbReference type="InterPro" id="IPR000792">
    <property type="entry name" value="Tscrpt_reg_LuxR_C"/>
</dbReference>
<dbReference type="PROSITE" id="PS00622">
    <property type="entry name" value="HTH_LUXR_1"/>
    <property type="match status" value="1"/>
</dbReference>
<feature type="domain" description="HTH luxR-type" evidence="5">
    <location>
        <begin position="180"/>
        <end position="245"/>
    </location>
</feature>
<dbReference type="CDD" id="cd06170">
    <property type="entry name" value="LuxR_C_like"/>
    <property type="match status" value="1"/>
</dbReference>
<dbReference type="eggNOG" id="COG2197">
    <property type="taxonomic scope" value="Bacteria"/>
</dbReference>
<dbReference type="AlphaFoldDB" id="S9S6C0"/>
<dbReference type="SMART" id="SM00421">
    <property type="entry name" value="HTH_LUXR"/>
    <property type="match status" value="1"/>
</dbReference>
<keyword evidence="2" id="KW-0238">DNA-binding</keyword>
<dbReference type="EMBL" id="APVH01000008">
    <property type="protein sequence ID" value="EPX85740.1"/>
    <property type="molecule type" value="Genomic_DNA"/>
</dbReference>
<proteinExistence type="predicted"/>
<comment type="caution">
    <text evidence="6">The sequence shown here is derived from an EMBL/GenBank/DDBJ whole genome shotgun (WGS) entry which is preliminary data.</text>
</comment>
<keyword evidence="1" id="KW-0805">Transcription regulation</keyword>
<name>S9S6C0_9RHOB</name>
<organism evidence="6 7">
    <name type="scientific">Salipiger mucosus DSM 16094</name>
    <dbReference type="NCBI Taxonomy" id="1123237"/>
    <lineage>
        <taxon>Bacteria</taxon>
        <taxon>Pseudomonadati</taxon>
        <taxon>Pseudomonadota</taxon>
        <taxon>Alphaproteobacteria</taxon>
        <taxon>Rhodobacterales</taxon>
        <taxon>Roseobacteraceae</taxon>
        <taxon>Salipiger</taxon>
    </lineage>
</organism>
<evidence type="ECO:0000256" key="3">
    <source>
        <dbReference type="ARBA" id="ARBA00023163"/>
    </source>
</evidence>
<keyword evidence="7" id="KW-1185">Reference proteome</keyword>
<dbReference type="InterPro" id="IPR016032">
    <property type="entry name" value="Sig_transdc_resp-reg_C-effctor"/>
</dbReference>
<dbReference type="Proteomes" id="UP000015347">
    <property type="component" value="Unassembled WGS sequence"/>
</dbReference>
<sequence length="257" mass="28433">MNSSKQDPDEDFDNRHPAPTPLRKIHDAGPPAPRIISMIAGSPFEIQVLGALLRHIFPGVEMHHYANARDWTQHGSGETEREIVLYNLGNDAISEPSVKAALQAFVDKAGPRQVIVISRNDDALAVFHAIDCGASSYIPPDAGVDELIEAMRAPSSKSVVIPRSSMASLRAALDHRTERRQGLERFFTERQLEVARALQRGDSNKIIAYELGLCESTVKVHIRNIMRKLKATNRTQAAFRLNELANGSTEIEVLPED</sequence>
<dbReference type="Gene3D" id="3.40.50.2300">
    <property type="match status" value="1"/>
</dbReference>
<feature type="region of interest" description="Disordered" evidence="4">
    <location>
        <begin position="1"/>
        <end position="29"/>
    </location>
</feature>
<dbReference type="STRING" id="1123237.Salmuc_05012"/>
<gene>
    <name evidence="6" type="ORF">Salmuc_05012</name>
</gene>
<dbReference type="SUPFAM" id="SSF46894">
    <property type="entry name" value="C-terminal effector domain of the bipartite response regulators"/>
    <property type="match status" value="1"/>
</dbReference>
<dbReference type="PROSITE" id="PS50043">
    <property type="entry name" value="HTH_LUXR_2"/>
    <property type="match status" value="1"/>
</dbReference>
<dbReference type="GO" id="GO:0003677">
    <property type="term" value="F:DNA binding"/>
    <property type="evidence" value="ECO:0007669"/>
    <property type="project" value="UniProtKB-KW"/>
</dbReference>
<dbReference type="HOGENOM" id="CLU_000445_90_8_5"/>
<evidence type="ECO:0000256" key="4">
    <source>
        <dbReference type="SAM" id="MobiDB-lite"/>
    </source>
</evidence>
<dbReference type="PANTHER" id="PTHR44688">
    <property type="entry name" value="DNA-BINDING TRANSCRIPTIONAL ACTIVATOR DEVR_DOSR"/>
    <property type="match status" value="1"/>
</dbReference>
<evidence type="ECO:0000256" key="2">
    <source>
        <dbReference type="ARBA" id="ARBA00023125"/>
    </source>
</evidence>
<dbReference type="GO" id="GO:0006355">
    <property type="term" value="P:regulation of DNA-templated transcription"/>
    <property type="evidence" value="ECO:0007669"/>
    <property type="project" value="InterPro"/>
</dbReference>
<dbReference type="Pfam" id="PF00196">
    <property type="entry name" value="GerE"/>
    <property type="match status" value="1"/>
</dbReference>
<dbReference type="PRINTS" id="PR00038">
    <property type="entry name" value="HTHLUXR"/>
</dbReference>
<keyword evidence="3" id="KW-0804">Transcription</keyword>